<dbReference type="AlphaFoldDB" id="A0A5N6U6C3"/>
<dbReference type="InterPro" id="IPR011701">
    <property type="entry name" value="MFS"/>
</dbReference>
<proteinExistence type="predicted"/>
<accession>A0A5N6U6C3</accession>
<dbReference type="Pfam" id="PF07690">
    <property type="entry name" value="MFS_1"/>
    <property type="match status" value="1"/>
</dbReference>
<evidence type="ECO:0000256" key="1">
    <source>
        <dbReference type="ARBA" id="ARBA00004141"/>
    </source>
</evidence>
<dbReference type="PROSITE" id="PS50850">
    <property type="entry name" value="MFS"/>
    <property type="match status" value="1"/>
</dbReference>
<feature type="transmembrane region" description="Helical" evidence="5">
    <location>
        <begin position="451"/>
        <end position="470"/>
    </location>
</feature>
<dbReference type="InterPro" id="IPR036259">
    <property type="entry name" value="MFS_trans_sf"/>
</dbReference>
<feature type="transmembrane region" description="Helical" evidence="5">
    <location>
        <begin position="118"/>
        <end position="140"/>
    </location>
</feature>
<evidence type="ECO:0000256" key="3">
    <source>
        <dbReference type="ARBA" id="ARBA00022989"/>
    </source>
</evidence>
<feature type="transmembrane region" description="Helical" evidence="5">
    <location>
        <begin position="247"/>
        <end position="267"/>
    </location>
</feature>
<keyword evidence="2 5" id="KW-0812">Transmembrane</keyword>
<evidence type="ECO:0000256" key="4">
    <source>
        <dbReference type="ARBA" id="ARBA00023136"/>
    </source>
</evidence>
<feature type="transmembrane region" description="Helical" evidence="5">
    <location>
        <begin position="160"/>
        <end position="179"/>
    </location>
</feature>
<evidence type="ECO:0000256" key="2">
    <source>
        <dbReference type="ARBA" id="ARBA00022692"/>
    </source>
</evidence>
<feature type="domain" description="Major facilitator superfamily (MFS) profile" evidence="6">
    <location>
        <begin position="1"/>
        <end position="475"/>
    </location>
</feature>
<feature type="transmembrane region" description="Helical" evidence="5">
    <location>
        <begin position="423"/>
        <end position="445"/>
    </location>
</feature>
<dbReference type="Proteomes" id="UP000325780">
    <property type="component" value="Unassembled WGS sequence"/>
</dbReference>
<keyword evidence="4 5" id="KW-0472">Membrane</keyword>
<dbReference type="OrthoDB" id="3026777at2759"/>
<sequence>MLGFGGSAVPKINLMVTLSCRDYLTERSKHDTGLTHYPGILAHDSSHCQVPEVQSLVARFQLYYGLVTGLLSAVVSPQMGHLSDRYGRTPIIALSALATVVGEIITVIVAANTEWVPINLLLLGAMLDGLGGSFTAILALSSSYVSDCTTPEKRSVSFGYLHGSIFTGIAAGPFSVAMIMRKTHNVLIVFYSVLVLHTLFTLVVLLLIPESLSWDQKHMAREKHQVQLSQEEEVGWFSFKRWNPKKIITPLSILLPPVGRPGVLFPNRHGASPALRRNIILLSGVDTLHFGMAIGTSQIMILYAEYMFGWGNVEASMLVSIISTVRVINFFVVLPIVTRIFRERPKEAQAISGSSRLDVVLIRISIFLDMLGYAGYALSRYGSFLIASGVVTSLGGMAAPVLQSSLTQHVPRDRVGQILGAKGLLHAVARVIAPSLCSFIYSVTVGTFPKTVFILLSATFGIAFCSTFYIQPHAT</sequence>
<feature type="transmembrane region" description="Helical" evidence="5">
    <location>
        <begin position="91"/>
        <end position="111"/>
    </location>
</feature>
<evidence type="ECO:0000313" key="8">
    <source>
        <dbReference type="Proteomes" id="UP000325780"/>
    </source>
</evidence>
<gene>
    <name evidence="7" type="ORF">BDV25DRAFT_1966</name>
</gene>
<evidence type="ECO:0000313" key="7">
    <source>
        <dbReference type="EMBL" id="KAE8154142.1"/>
    </source>
</evidence>
<evidence type="ECO:0000256" key="5">
    <source>
        <dbReference type="SAM" id="Phobius"/>
    </source>
</evidence>
<dbReference type="InterPro" id="IPR020846">
    <property type="entry name" value="MFS_dom"/>
</dbReference>
<feature type="transmembrane region" description="Helical" evidence="5">
    <location>
        <begin position="279"/>
        <end position="303"/>
    </location>
</feature>
<feature type="transmembrane region" description="Helical" evidence="5">
    <location>
        <begin position="186"/>
        <end position="208"/>
    </location>
</feature>
<dbReference type="Gene3D" id="1.20.1250.20">
    <property type="entry name" value="MFS general substrate transporter like domains"/>
    <property type="match status" value="1"/>
</dbReference>
<dbReference type="SUPFAM" id="SSF103473">
    <property type="entry name" value="MFS general substrate transporter"/>
    <property type="match status" value="1"/>
</dbReference>
<dbReference type="EMBL" id="ML742032">
    <property type="protein sequence ID" value="KAE8154142.1"/>
    <property type="molecule type" value="Genomic_DNA"/>
</dbReference>
<feature type="transmembrane region" description="Helical" evidence="5">
    <location>
        <begin position="315"/>
        <end position="338"/>
    </location>
</feature>
<dbReference type="PANTHER" id="PTHR23507">
    <property type="entry name" value="ZGC:174356"/>
    <property type="match status" value="1"/>
</dbReference>
<comment type="subcellular location">
    <subcellularLocation>
        <location evidence="1">Membrane</location>
        <topology evidence="1">Multi-pass membrane protein</topology>
    </subcellularLocation>
</comment>
<protein>
    <submittedName>
        <fullName evidence="7">Major facilitator superfamily domain-containing protein</fullName>
    </submittedName>
</protein>
<dbReference type="GO" id="GO:0016020">
    <property type="term" value="C:membrane"/>
    <property type="evidence" value="ECO:0007669"/>
    <property type="project" value="UniProtKB-SubCell"/>
</dbReference>
<name>A0A5N6U6C3_ASPAV</name>
<keyword evidence="8" id="KW-1185">Reference proteome</keyword>
<feature type="transmembrane region" description="Helical" evidence="5">
    <location>
        <begin position="384"/>
        <end position="402"/>
    </location>
</feature>
<dbReference type="PANTHER" id="PTHR23507:SF40">
    <property type="entry name" value="TETRACYCLINE-EFFLUX TRANSPORTER"/>
    <property type="match status" value="1"/>
</dbReference>
<reference evidence="7 8" key="1">
    <citation type="submission" date="2019-04" db="EMBL/GenBank/DDBJ databases">
        <title>Friends and foes A comparative genomics study of 23 Aspergillus species from section Flavi.</title>
        <authorList>
            <consortium name="DOE Joint Genome Institute"/>
            <person name="Kjaerbolling I."/>
            <person name="Vesth T."/>
            <person name="Frisvad J.C."/>
            <person name="Nybo J.L."/>
            <person name="Theobald S."/>
            <person name="Kildgaard S."/>
            <person name="Isbrandt T."/>
            <person name="Kuo A."/>
            <person name="Sato A."/>
            <person name="Lyhne E.K."/>
            <person name="Kogle M.E."/>
            <person name="Wiebenga A."/>
            <person name="Kun R.S."/>
            <person name="Lubbers R.J."/>
            <person name="Makela M.R."/>
            <person name="Barry K."/>
            <person name="Chovatia M."/>
            <person name="Clum A."/>
            <person name="Daum C."/>
            <person name="Haridas S."/>
            <person name="He G."/>
            <person name="LaButti K."/>
            <person name="Lipzen A."/>
            <person name="Mondo S."/>
            <person name="Riley R."/>
            <person name="Salamov A."/>
            <person name="Simmons B.A."/>
            <person name="Magnuson J.K."/>
            <person name="Henrissat B."/>
            <person name="Mortensen U.H."/>
            <person name="Larsen T.O."/>
            <person name="Devries R.P."/>
            <person name="Grigoriev I.V."/>
            <person name="Machida M."/>
            <person name="Baker S.E."/>
            <person name="Andersen M.R."/>
        </authorList>
    </citation>
    <scope>NUCLEOTIDE SEQUENCE [LARGE SCALE GENOMIC DNA]</scope>
    <source>
        <strain evidence="7 8">IBT 18842</strain>
    </source>
</reference>
<evidence type="ECO:0000259" key="6">
    <source>
        <dbReference type="PROSITE" id="PS50850"/>
    </source>
</evidence>
<keyword evidence="3 5" id="KW-1133">Transmembrane helix</keyword>
<organism evidence="7 8">
    <name type="scientific">Aspergillus avenaceus</name>
    <dbReference type="NCBI Taxonomy" id="36643"/>
    <lineage>
        <taxon>Eukaryota</taxon>
        <taxon>Fungi</taxon>
        <taxon>Dikarya</taxon>
        <taxon>Ascomycota</taxon>
        <taxon>Pezizomycotina</taxon>
        <taxon>Eurotiomycetes</taxon>
        <taxon>Eurotiomycetidae</taxon>
        <taxon>Eurotiales</taxon>
        <taxon>Aspergillaceae</taxon>
        <taxon>Aspergillus</taxon>
        <taxon>Aspergillus subgen. Circumdati</taxon>
    </lineage>
</organism>
<dbReference type="GO" id="GO:0022857">
    <property type="term" value="F:transmembrane transporter activity"/>
    <property type="evidence" value="ECO:0007669"/>
    <property type="project" value="InterPro"/>
</dbReference>